<dbReference type="InterPro" id="IPR046203">
    <property type="entry name" value="DUF6236"/>
</dbReference>
<dbReference type="Proteomes" id="UP000317043">
    <property type="component" value="Unassembled WGS sequence"/>
</dbReference>
<reference evidence="1 2" key="1">
    <citation type="submission" date="2019-06" db="EMBL/GenBank/DDBJ databases">
        <title>Sequencing the genomes of 1000 actinobacteria strains.</title>
        <authorList>
            <person name="Klenk H.-P."/>
        </authorList>
    </citation>
    <scope>NUCLEOTIDE SEQUENCE [LARGE SCALE GENOMIC DNA]</scope>
    <source>
        <strain evidence="1 2">DSM 45928</strain>
    </source>
</reference>
<evidence type="ECO:0000313" key="2">
    <source>
        <dbReference type="Proteomes" id="UP000317043"/>
    </source>
</evidence>
<dbReference type="InParanoid" id="A0A543B087"/>
<accession>A0A543B087</accession>
<dbReference type="EMBL" id="VFOW01000001">
    <property type="protein sequence ID" value="TQL78170.1"/>
    <property type="molecule type" value="Genomic_DNA"/>
</dbReference>
<name>A0A543B087_9ACTN</name>
<keyword evidence="2" id="KW-1185">Reference proteome</keyword>
<dbReference type="Pfam" id="PF19749">
    <property type="entry name" value="DUF6236"/>
    <property type="match status" value="1"/>
</dbReference>
<dbReference type="AlphaFoldDB" id="A0A543B087"/>
<organism evidence="1 2">
    <name type="scientific">Stackebrandtia endophytica</name>
    <dbReference type="NCBI Taxonomy" id="1496996"/>
    <lineage>
        <taxon>Bacteria</taxon>
        <taxon>Bacillati</taxon>
        <taxon>Actinomycetota</taxon>
        <taxon>Actinomycetes</taxon>
        <taxon>Glycomycetales</taxon>
        <taxon>Glycomycetaceae</taxon>
        <taxon>Stackebrandtia</taxon>
    </lineage>
</organism>
<gene>
    <name evidence="1" type="ORF">FB566_3747</name>
</gene>
<sequence>MIPRIGLYYPYTHFRDDNWLKLAALYWPGMARIVPPGLRLVDDDVTKALRDDLGFIIDLSPESGLTAASEKMLGFLDDFGEIAVEQYELAHGTDYGIATSGGPPMAEFISVSHGNSSTTVRWPGPRLGDMSPGTFSTLVGIHDDKLTFMLRSRLRSLRLAVRDGDWLGVHPNVAWAYTSLLAAELAKANNLVPVTDQQNAYSALAWTPERFAELFFDSFTASKPHADPAGVIGMLALRLVTPTDLSSVPVAKIIKVRQRHGAQFDAFGKLVADTAEELAGELGTVSDPKVFDGYLANEVTRRFDRPLTELRATLRDVGVESTINATTIKFELPAAAAAMAGGWATDQPVVAGAGAALGLATIRRAAKRRRNEEIQRSPAGYLWLTDRALNPRSLIDRLLRR</sequence>
<evidence type="ECO:0000313" key="1">
    <source>
        <dbReference type="EMBL" id="TQL78170.1"/>
    </source>
</evidence>
<comment type="caution">
    <text evidence="1">The sequence shown here is derived from an EMBL/GenBank/DDBJ whole genome shotgun (WGS) entry which is preliminary data.</text>
</comment>
<proteinExistence type="predicted"/>
<dbReference type="RefSeq" id="WP_142042202.1">
    <property type="nucleotide sequence ID" value="NZ_JBHTGS010000001.1"/>
</dbReference>
<dbReference type="OrthoDB" id="9115306at2"/>
<protein>
    <submittedName>
        <fullName evidence="1">Uncharacterized protein</fullName>
    </submittedName>
</protein>